<evidence type="ECO:0000256" key="1">
    <source>
        <dbReference type="ARBA" id="ARBA00005417"/>
    </source>
</evidence>
<keyword evidence="7" id="KW-1185">Reference proteome</keyword>
<name>A0A1J0GCX6_9CLOT</name>
<dbReference type="GO" id="GO:0005524">
    <property type="term" value="F:ATP binding"/>
    <property type="evidence" value="ECO:0007669"/>
    <property type="project" value="UniProtKB-KW"/>
</dbReference>
<accession>A0A1J0GCX6</accession>
<dbReference type="EMBL" id="CP015756">
    <property type="protein sequence ID" value="APC38742.1"/>
    <property type="molecule type" value="Genomic_DNA"/>
</dbReference>
<dbReference type="Gene3D" id="3.40.50.300">
    <property type="entry name" value="P-loop containing nucleotide triphosphate hydrolases"/>
    <property type="match status" value="1"/>
</dbReference>
<dbReference type="AlphaFoldDB" id="A0A1J0GCX6"/>
<dbReference type="GO" id="GO:0016887">
    <property type="term" value="F:ATP hydrolysis activity"/>
    <property type="evidence" value="ECO:0007669"/>
    <property type="project" value="InterPro"/>
</dbReference>
<dbReference type="InterPro" id="IPR017871">
    <property type="entry name" value="ABC_transporter-like_CS"/>
</dbReference>
<dbReference type="SMART" id="SM00382">
    <property type="entry name" value="AAA"/>
    <property type="match status" value="1"/>
</dbReference>
<dbReference type="PROSITE" id="PS00211">
    <property type="entry name" value="ABC_TRANSPORTER_1"/>
    <property type="match status" value="1"/>
</dbReference>
<dbReference type="InterPro" id="IPR003439">
    <property type="entry name" value="ABC_transporter-like_ATP-bd"/>
</dbReference>
<organism evidence="6 7">
    <name type="scientific">Clostridium estertheticum subsp. estertheticum</name>
    <dbReference type="NCBI Taxonomy" id="1552"/>
    <lineage>
        <taxon>Bacteria</taxon>
        <taxon>Bacillati</taxon>
        <taxon>Bacillota</taxon>
        <taxon>Clostridia</taxon>
        <taxon>Eubacteriales</taxon>
        <taxon>Clostridiaceae</taxon>
        <taxon>Clostridium</taxon>
    </lineage>
</organism>
<dbReference type="PANTHER" id="PTHR43335:SF4">
    <property type="entry name" value="ABC TRANSPORTER, ATP-BINDING PROTEIN"/>
    <property type="match status" value="1"/>
</dbReference>
<dbReference type="InterPro" id="IPR027417">
    <property type="entry name" value="P-loop_NTPase"/>
</dbReference>
<dbReference type="Pfam" id="PF00005">
    <property type="entry name" value="ABC_tran"/>
    <property type="match status" value="1"/>
</dbReference>
<evidence type="ECO:0000256" key="2">
    <source>
        <dbReference type="ARBA" id="ARBA00022448"/>
    </source>
</evidence>
<keyword evidence="3" id="KW-0547">Nucleotide-binding</keyword>
<reference evidence="7" key="1">
    <citation type="journal article" date="2016" name="Front. Microbiol.">
        <title>Complete Genome Sequence of Clostridium estertheticum DSM 8809, a Microbe Identified in Spoiled Vacuum Packed Beef.</title>
        <authorList>
            <person name="Yu Z."/>
            <person name="Gunn L."/>
            <person name="Brennan E."/>
            <person name="Reid R."/>
            <person name="Wall P.G."/>
            <person name="Gaora O.P."/>
            <person name="Hurley D."/>
            <person name="Bolton D."/>
            <person name="Fanning S."/>
        </authorList>
    </citation>
    <scope>NUCLEOTIDE SEQUENCE [LARGE SCALE GENOMIC DNA]</scope>
    <source>
        <strain evidence="7">DSM 8809</strain>
    </source>
</reference>
<feature type="domain" description="ABC transporter" evidence="5">
    <location>
        <begin position="7"/>
        <end position="225"/>
    </location>
</feature>
<keyword evidence="2" id="KW-0813">Transport</keyword>
<dbReference type="PANTHER" id="PTHR43335">
    <property type="entry name" value="ABC TRANSPORTER, ATP-BINDING PROTEIN"/>
    <property type="match status" value="1"/>
</dbReference>
<protein>
    <submittedName>
        <fullName evidence="6">ABC transporter ATP-binding protein</fullName>
    </submittedName>
</protein>
<dbReference type="RefSeq" id="WP_071611038.1">
    <property type="nucleotide sequence ID" value="NZ_CP015756.1"/>
</dbReference>
<keyword evidence="4 6" id="KW-0067">ATP-binding</keyword>
<dbReference type="STRING" id="1552.A7L45_00965"/>
<dbReference type="SUPFAM" id="SSF52540">
    <property type="entry name" value="P-loop containing nucleoside triphosphate hydrolases"/>
    <property type="match status" value="1"/>
</dbReference>
<dbReference type="Proteomes" id="UP000182569">
    <property type="component" value="Chromosome"/>
</dbReference>
<dbReference type="KEGG" id="ceu:A7L45_00965"/>
<evidence type="ECO:0000256" key="4">
    <source>
        <dbReference type="ARBA" id="ARBA00022840"/>
    </source>
</evidence>
<proteinExistence type="inferred from homology"/>
<evidence type="ECO:0000313" key="7">
    <source>
        <dbReference type="Proteomes" id="UP000182569"/>
    </source>
</evidence>
<evidence type="ECO:0000313" key="6">
    <source>
        <dbReference type="EMBL" id="APC38742.1"/>
    </source>
</evidence>
<evidence type="ECO:0000256" key="3">
    <source>
        <dbReference type="ARBA" id="ARBA00022741"/>
    </source>
</evidence>
<dbReference type="InterPro" id="IPR003593">
    <property type="entry name" value="AAA+_ATPase"/>
</dbReference>
<comment type="similarity">
    <text evidence="1">Belongs to the ABC transporter superfamily.</text>
</comment>
<dbReference type="PROSITE" id="PS50893">
    <property type="entry name" value="ABC_TRANSPORTER_2"/>
    <property type="match status" value="1"/>
</dbReference>
<evidence type="ECO:0000259" key="5">
    <source>
        <dbReference type="PROSITE" id="PS50893"/>
    </source>
</evidence>
<gene>
    <name evidence="6" type="ORF">A7L45_00965</name>
</gene>
<sequence length="226" mass="24615">MENKKILSLTGVSKKFKGIEILKNINLSINKGEVVGIIGTNGCGKTTLLRIIMGLIYPNEGEVIVDGNKVLPGLLGGLPTNVGALIENPIFLQHFTGYTNLHMLASIRNVINDDDIRSVIKLVGLDNNNKKSVGKYSLGMRQRLGIAQAIMENPVLVLFDEPTNGLDSNGVEIFSNIVKSMKSKGSSFIIVSHRKEEIDELCHSIYKIDGGSLTILRDLDNNDGVQ</sequence>